<comment type="caution">
    <text evidence="3">The sequence shown here is derived from an EMBL/GenBank/DDBJ whole genome shotgun (WGS) entry which is preliminary data.</text>
</comment>
<feature type="transmembrane region" description="Helical" evidence="1">
    <location>
        <begin position="94"/>
        <end position="114"/>
    </location>
</feature>
<evidence type="ECO:0000313" key="3">
    <source>
        <dbReference type="EMBL" id="NWD42617.1"/>
    </source>
</evidence>
<evidence type="ECO:0008006" key="6">
    <source>
        <dbReference type="Google" id="ProtNLM"/>
    </source>
</evidence>
<dbReference type="AlphaFoldDB" id="A0AAJ3H367"/>
<dbReference type="EMBL" id="JACAQR010000015">
    <property type="protein sequence ID" value="NWD42617.1"/>
    <property type="molecule type" value="Genomic_DNA"/>
</dbReference>
<protein>
    <recommendedName>
        <fullName evidence="6">Transmembrane protein</fullName>
    </recommendedName>
</protein>
<feature type="transmembrane region" description="Helical" evidence="1">
    <location>
        <begin position="41"/>
        <end position="59"/>
    </location>
</feature>
<keyword evidence="1" id="KW-1133">Transmembrane helix</keyword>
<evidence type="ECO:0000313" key="5">
    <source>
        <dbReference type="Proteomes" id="UP001224477"/>
    </source>
</evidence>
<keyword evidence="1" id="KW-0472">Membrane</keyword>
<proteinExistence type="predicted"/>
<gene>
    <name evidence="3" type="ORF">HX826_12165</name>
    <name evidence="2" type="ORF">RCO22_13140</name>
</gene>
<organism evidence="3 4">
    <name type="scientific">Pseudomonas yamanorum</name>
    <dbReference type="NCBI Taxonomy" id="515393"/>
    <lineage>
        <taxon>Bacteria</taxon>
        <taxon>Pseudomonadati</taxon>
        <taxon>Pseudomonadota</taxon>
        <taxon>Gammaproteobacteria</taxon>
        <taxon>Pseudomonadales</taxon>
        <taxon>Pseudomonadaceae</taxon>
        <taxon>Pseudomonas</taxon>
    </lineage>
</organism>
<evidence type="ECO:0000256" key="1">
    <source>
        <dbReference type="SAM" id="Phobius"/>
    </source>
</evidence>
<reference evidence="3 4" key="1">
    <citation type="submission" date="2020-04" db="EMBL/GenBank/DDBJ databases">
        <title>Molecular characterization of pseudomonads from Agaricus bisporus reveal novel blotch 2 pathogens in Western Europe.</title>
        <authorList>
            <person name="Taparia T."/>
            <person name="Krijger M."/>
            <person name="Haynes E."/>
            <person name="Elpinstone J.G."/>
            <person name="Noble R."/>
            <person name="Van Der Wolf J."/>
        </authorList>
    </citation>
    <scope>NUCLEOTIDE SEQUENCE [LARGE SCALE GENOMIC DNA]</scope>
    <source>
        <strain evidence="3 4">IPO3753</strain>
    </source>
</reference>
<evidence type="ECO:0000313" key="2">
    <source>
        <dbReference type="EMBL" id="MDR0189886.1"/>
    </source>
</evidence>
<feature type="transmembrane region" description="Helical" evidence="1">
    <location>
        <begin position="16"/>
        <end position="34"/>
    </location>
</feature>
<reference evidence="2 5" key="2">
    <citation type="journal article" date="2023" name="Microbiol. Resour. Announc.">
        <title>Whole-genome sequence of Pseudomonas yamanorum OLsAu1 isolated from the edible ectomycorrhizal mushroom Lactarius sp. section Deliciosi.</title>
        <authorList>
            <person name="Ramirez-Mendoza R."/>
            <person name="Angeles-Argaiz R.E."/>
            <person name="Hernandez-Oaxaca D."/>
            <person name="Aguirre-Beltran L."/>
            <person name="Almaraz-Suarez J."/>
            <person name="Perez-Moreno J."/>
        </authorList>
    </citation>
    <scope>NUCLEOTIDE SEQUENCE [LARGE SCALE GENOMIC DNA]</scope>
    <source>
        <strain evidence="2 5">OLsAu1</strain>
    </source>
</reference>
<accession>A0AAJ3H367</accession>
<sequence>MDAYSNLLLQVFHEEILTPLALSFALVIFLNGIVKKVKNTALWKISILLTLGLVLIIFWPHVWFMFYPEPCIQAAGPPTAPCHFSPWARIKLGLFSAMLGCLLALLSVKAWQFLGERMLNPK</sequence>
<keyword evidence="1" id="KW-0812">Transmembrane</keyword>
<evidence type="ECO:0000313" key="4">
    <source>
        <dbReference type="Proteomes" id="UP000546584"/>
    </source>
</evidence>
<dbReference type="RefSeq" id="WP_063029879.1">
    <property type="nucleotide sequence ID" value="NZ_CP012400.2"/>
</dbReference>
<dbReference type="Proteomes" id="UP000546584">
    <property type="component" value="Unassembled WGS sequence"/>
</dbReference>
<dbReference type="EMBL" id="JAVGXC010000010">
    <property type="protein sequence ID" value="MDR0189886.1"/>
    <property type="molecule type" value="Genomic_DNA"/>
</dbReference>
<keyword evidence="5" id="KW-1185">Reference proteome</keyword>
<name>A0AAJ3H367_9PSED</name>
<dbReference type="Proteomes" id="UP001224477">
    <property type="component" value="Unassembled WGS sequence"/>
</dbReference>